<dbReference type="OrthoDB" id="4729899at2"/>
<proteinExistence type="predicted"/>
<dbReference type="RefSeq" id="WP_134715880.1">
    <property type="nucleotide sequence ID" value="NZ_SDKM01000009.1"/>
</dbReference>
<dbReference type="EMBL" id="SDKM01000009">
    <property type="protein sequence ID" value="RYP86850.1"/>
    <property type="molecule type" value="Genomic_DNA"/>
</dbReference>
<dbReference type="SUPFAM" id="SSF52091">
    <property type="entry name" value="SpoIIaa-like"/>
    <property type="match status" value="1"/>
</dbReference>
<sequence length="122" mass="13311">MIRALDGMPAGVLGFEAGGELSRSDYTEVLAPALESVSASGSKIRVVLVFAGPFSGMEPGALWEDLKLGIHDWNAWERIALVTDIRWMRDGLRFFAWAVPGEARVFDLDQRDQAADWAAGST</sequence>
<gene>
    <name evidence="1" type="ORF">EKO23_07700</name>
</gene>
<dbReference type="InterPro" id="IPR038396">
    <property type="entry name" value="SpoIIAA-like_sf"/>
</dbReference>
<name>A0A4Q4ZF92_9ACTN</name>
<evidence type="ECO:0000313" key="2">
    <source>
        <dbReference type="Proteomes" id="UP000295198"/>
    </source>
</evidence>
<dbReference type="Pfam" id="PF11964">
    <property type="entry name" value="SpoIIAA-like"/>
    <property type="match status" value="1"/>
</dbReference>
<evidence type="ECO:0000313" key="1">
    <source>
        <dbReference type="EMBL" id="RYP86850.1"/>
    </source>
</evidence>
<dbReference type="Gene3D" id="3.40.50.10600">
    <property type="entry name" value="SpoIIaa-like domains"/>
    <property type="match status" value="1"/>
</dbReference>
<dbReference type="InterPro" id="IPR021866">
    <property type="entry name" value="SpoIIAA-like"/>
</dbReference>
<organism evidence="1 2">
    <name type="scientific">Nocardioides guangzhouensis</name>
    <dbReference type="NCBI Taxonomy" id="2497878"/>
    <lineage>
        <taxon>Bacteria</taxon>
        <taxon>Bacillati</taxon>
        <taxon>Actinomycetota</taxon>
        <taxon>Actinomycetes</taxon>
        <taxon>Propionibacteriales</taxon>
        <taxon>Nocardioidaceae</taxon>
        <taxon>Nocardioides</taxon>
    </lineage>
</organism>
<keyword evidence="2" id="KW-1185">Reference proteome</keyword>
<dbReference type="Proteomes" id="UP000295198">
    <property type="component" value="Unassembled WGS sequence"/>
</dbReference>
<protein>
    <submittedName>
        <fullName evidence="1">STAS/SEC14 domain-containing protein</fullName>
    </submittedName>
</protein>
<reference evidence="1 2" key="1">
    <citation type="submission" date="2019-01" db="EMBL/GenBank/DDBJ databases">
        <title>Nocardioides guangzhouensis sp. nov., an actinobacterium isolated from soil.</title>
        <authorList>
            <person name="Fu Y."/>
            <person name="Cai Y."/>
            <person name="Lin Z."/>
            <person name="Chen P."/>
        </authorList>
    </citation>
    <scope>NUCLEOTIDE SEQUENCE [LARGE SCALE GENOMIC DNA]</scope>
    <source>
        <strain evidence="1 2">130</strain>
    </source>
</reference>
<accession>A0A4Q4ZF92</accession>
<comment type="caution">
    <text evidence="1">The sequence shown here is derived from an EMBL/GenBank/DDBJ whole genome shotgun (WGS) entry which is preliminary data.</text>
</comment>
<dbReference type="InterPro" id="IPR036513">
    <property type="entry name" value="STAS_dom_sf"/>
</dbReference>
<dbReference type="AlphaFoldDB" id="A0A4Q4ZF92"/>